<evidence type="ECO:0000313" key="2">
    <source>
        <dbReference type="EMBL" id="MBS2545293.1"/>
    </source>
</evidence>
<dbReference type="NCBIfam" id="TIGR03696">
    <property type="entry name" value="Rhs_assc_core"/>
    <property type="match status" value="1"/>
</dbReference>
<dbReference type="InterPro" id="IPR006530">
    <property type="entry name" value="YD"/>
</dbReference>
<proteinExistence type="predicted"/>
<feature type="region of interest" description="Disordered" evidence="1">
    <location>
        <begin position="1665"/>
        <end position="1731"/>
    </location>
</feature>
<sequence length="2391" mass="249881">MAIADHSTASSAGASAVAMTLVRADGAKTGAPAQVALDYSGFSDAFGGNFADRLKLVALPSCALTTPKVPACRTQTPVTFTNDRAHHRLVATVTVPADGAADASGQAGSKTNAPIVLAATSGPSGANGDYSATPLKDSDTWSGGGNEGSFTYSYPIAVPPALGGATPTIALSYDSASIDGRTSVSNAQGSWVGDGWDYSPGYIERSYKPCSKAGFPTSSDECWGTPNATISFGGRSGELVKDQTTGAWRIAGDDGSRVELLSGASNGNTGDGGQYWRVTTTDGTQYYFGANRLPYDGGGDPTYSAWGVPVFGAGSPAGAACADPTKSDPSVCRTGWRWNLDFVVDSHENLTRYTYAREENFYLRGTTASPTEYQAGGYLAQIDYGWDTSNVSWTPPPAAATAKGLRPHIAVFPPAENVVFTPAARCISDSGEAGYSSLCPTAAVTVADGIASTGITSANAAAFVDTPFDQHCTAAGTVDGTSGGAACTDYTPTFFNTEQLSQITTNVHSSSSGEYQPVDEYGLPHQFNAVTGGSTDDRPSMWLAGITHTGWVVNRDGYLAKSTDPEVYTHGTFMPNRAKASPYLAGTAYQRLRLDRISDTLGSLVEVTYGLGNPGGTSFDCGTSVAPTVTANNTLCYPEYWTQPNATAPTLDWFNKYIVTSVRTVDTTGISPDRVSNYTFLGTPVWHTNDSEQADAAYRTFDQFRGFSQVQTVTGAASAGGNSKILTTYFRGMDQDGNASYPFQDSSGHVWVNDNHGDVFKAGDPGLRDDNALAGQPVEVQTFAADNSSTVLSDVVNVPVDPMTVVTADHPRPPGLPEQRAHFDEAAKKVTYDQVSTGTRRAEIDYTYDNSLPNFTTGTVGGNGHLILTDDKNDGTLQELCTTTKYATEQSDLEHTAVSYWQSTMTVPSGGTCTTGTAPTKANLVSAQQTLFDGSTTPGVILGPADPTSVQKASNVDASGNLTWITTSSAFDNYGRVTSTTDPDNNTTQTTYTPDHYELPTSIQTTNPAGWATSQTMEQGRQVVEQTTDANSRSTYQYYDGMGRLTSVWLPDHLTASSPNKRFTYSLVGVAPTVLNGGAPPTTPPPNSFVQTEALRENGSYGESFSELDGFGDAVQTQSTPVDGSAGTVISDQQYDSLGRAYKTYNPHWDSGPASSGQWLQFAENTMPSESVTTFDGMSRPLTVTQQSMGKPIPGAVTTTAYPGMDRTDVTSPAGNGLSTAGGSSTFTDVRGRTTALWTYHDAAGNPIAPDGNSAHADVTSYGFTYNPGGNEGTATTVTDATKKNTWTTDVTDLAGHNVTTTDPDTGTTTTVSDPAGLLLATADGRGHALAYTYDNLNRKTGEYDAGTITDRTTLAQARTTAIANPSSQLAAWTFDSLDKGQPDASIRYVGGANGNAYIMQTTGYDTDYRPTGTKTVIPSAEGALAGTYQTNMYYTPNTGALDHLDLPAVGGLPADTVYNAYNTDGLLLQANGTNDDVLDTQYDQTGKILSRTVGDYPRQVVTQNLYDQATNRITNTFTDASAGTDPNNTAQLNKYGIDDVSYTYDAAARLTSTTNLQNENVTGSYKPGVQARDNQCFTYDYASRLTNAWTDAGDQTPAATTDPTKPTAAVGGLGSCASSTQNNPPTAATAQAGQITGTATGQMPSPAAYWQAWTFDATGVAGLGNGAQTGNRSTQTDYDPAGNTTNDTTATSNYPSAGTTNTAGAATTGGNGPHLLGQVTRTGPTTGTDTYNYDGSGNTTSRQLAAGPNETLTWDAEDRLATVTDSSANDSSTYLYDADGSQLIRRDTGGANAGVTLYLDDAEIHLTGSAVSGNRYYNYPNAATMTVSSSGAITYEVTDSQGTGDTTINAANGQIVARRYTTPYGEARGKAATTWPDDHTFLGKTTDTTTGLVDIGARKYDPNTGRFISADPVFQGTSPQAMGGYAYTGNDPVNASDPSGAEGVSRLGDGGTTPVVNGQQMYQISAHVWVSGQSKYFMDYYDAWAKAAAGDNGADENGDWAKACASALNGTCQQDDLGTALSNFGGPTNKNVGPAAISISAGATGDNTIYTTASGVTADYSGLYRGMSFTGALEAGTALGEGAAEVAGFGRQFEESIDGEDAASCPTGAHSFAANTDVLMADGARKPIQDVAVGDEIEDAQPGGAVEHHRVDEIHKTLTDTDFSDVTVSTRNGPKKITGTQNHPYYDLTAKAFVSAAQLKPGDRLQTDDAETVTVLVVRNYTSSMVTYDLTIDGLHTYYVVAGATPVLVHNSSSCFNSAEVGAGLPEYAGGATSGTGVAADGTSYDLVSGNKAADSDLLQIVNDRLRAAGRLPGAANSARASDVEQKFAATMIRDGIDNANLVINNPAGPCTVTLGCDDVLGTILGDRTLTVHWPDGNGGWDSQVYGGAG</sequence>
<evidence type="ECO:0000313" key="3">
    <source>
        <dbReference type="Proteomes" id="UP000730482"/>
    </source>
</evidence>
<dbReference type="InterPro" id="IPR050708">
    <property type="entry name" value="T6SS_VgrG/RHS"/>
</dbReference>
<keyword evidence="3" id="KW-1185">Reference proteome</keyword>
<dbReference type="RefSeq" id="WP_212006963.1">
    <property type="nucleotide sequence ID" value="NZ_JAAFYZ010000002.1"/>
</dbReference>
<dbReference type="InterPro" id="IPR036844">
    <property type="entry name" value="Hint_dom_sf"/>
</dbReference>
<organism evidence="2 3">
    <name type="scientific">Catenulispora pinistramenti</name>
    <dbReference type="NCBI Taxonomy" id="2705254"/>
    <lineage>
        <taxon>Bacteria</taxon>
        <taxon>Bacillati</taxon>
        <taxon>Actinomycetota</taxon>
        <taxon>Actinomycetes</taxon>
        <taxon>Catenulisporales</taxon>
        <taxon>Catenulisporaceae</taxon>
        <taxon>Catenulispora</taxon>
    </lineage>
</organism>
<dbReference type="InterPro" id="IPR032724">
    <property type="entry name" value="SCP1.201-like"/>
</dbReference>
<dbReference type="Pfam" id="PF14428">
    <property type="entry name" value="DddA-like"/>
    <property type="match status" value="1"/>
</dbReference>
<dbReference type="Proteomes" id="UP000730482">
    <property type="component" value="Unassembled WGS sequence"/>
</dbReference>
<reference evidence="2 3" key="1">
    <citation type="submission" date="2020-02" db="EMBL/GenBank/DDBJ databases">
        <title>Acidophilic actinobacteria isolated from forest soil.</title>
        <authorList>
            <person name="Golinska P."/>
        </authorList>
    </citation>
    <scope>NUCLEOTIDE SEQUENCE [LARGE SCALE GENOMIC DNA]</scope>
    <source>
        <strain evidence="2 3">NL8</strain>
    </source>
</reference>
<evidence type="ECO:0000256" key="1">
    <source>
        <dbReference type="SAM" id="MobiDB-lite"/>
    </source>
</evidence>
<dbReference type="PANTHER" id="PTHR32305">
    <property type="match status" value="1"/>
</dbReference>
<dbReference type="InterPro" id="IPR022385">
    <property type="entry name" value="Rhs_assc_core"/>
</dbReference>
<feature type="compositionally biased region" description="Low complexity" evidence="1">
    <location>
        <begin position="1594"/>
        <end position="1610"/>
    </location>
</feature>
<dbReference type="Pfam" id="PF07591">
    <property type="entry name" value="PT-HINT"/>
    <property type="match status" value="1"/>
</dbReference>
<dbReference type="NCBIfam" id="TIGR01643">
    <property type="entry name" value="YD_repeat_2x"/>
    <property type="match status" value="1"/>
</dbReference>
<feature type="compositionally biased region" description="Low complexity" evidence="1">
    <location>
        <begin position="1718"/>
        <end position="1731"/>
    </location>
</feature>
<feature type="region of interest" description="Disordered" evidence="1">
    <location>
        <begin position="1594"/>
        <end position="1631"/>
    </location>
</feature>
<name>A0ABS5KGT4_9ACTN</name>
<dbReference type="Gene3D" id="2.170.16.10">
    <property type="entry name" value="Hedgehog/Intein (Hint) domain"/>
    <property type="match status" value="1"/>
</dbReference>
<gene>
    <name evidence="2" type="ORF">KGQ19_00275</name>
</gene>
<feature type="compositionally biased region" description="Polar residues" evidence="1">
    <location>
        <begin position="1617"/>
        <end position="1626"/>
    </location>
</feature>
<protein>
    <recommendedName>
        <fullName evidence="4">YD repeat protein</fullName>
    </recommendedName>
</protein>
<dbReference type="InterPro" id="IPR030934">
    <property type="entry name" value="Intein_C"/>
</dbReference>
<evidence type="ECO:0008006" key="4">
    <source>
        <dbReference type="Google" id="ProtNLM"/>
    </source>
</evidence>
<feature type="compositionally biased region" description="Polar residues" evidence="1">
    <location>
        <begin position="1669"/>
        <end position="1697"/>
    </location>
</feature>
<comment type="caution">
    <text evidence="2">The sequence shown here is derived from an EMBL/GenBank/DDBJ whole genome shotgun (WGS) entry which is preliminary data.</text>
</comment>
<feature type="compositionally biased region" description="Low complexity" evidence="1">
    <location>
        <begin position="1698"/>
        <end position="1707"/>
    </location>
</feature>
<dbReference type="CDD" id="cd00081">
    <property type="entry name" value="Hint"/>
    <property type="match status" value="1"/>
</dbReference>
<dbReference type="PANTHER" id="PTHR32305:SF17">
    <property type="entry name" value="TRNA NUCLEASE WAPA"/>
    <property type="match status" value="1"/>
</dbReference>
<dbReference type="Gene3D" id="2.180.10.10">
    <property type="entry name" value="RHS repeat-associated core"/>
    <property type="match status" value="2"/>
</dbReference>
<dbReference type="SUPFAM" id="SSF51294">
    <property type="entry name" value="Hedgehog/intein (Hint) domain"/>
    <property type="match status" value="1"/>
</dbReference>
<accession>A0ABS5KGT4</accession>
<dbReference type="EMBL" id="JAAFYZ010000002">
    <property type="protein sequence ID" value="MBS2545293.1"/>
    <property type="molecule type" value="Genomic_DNA"/>
</dbReference>
<dbReference type="NCBIfam" id="TIGR01443">
    <property type="entry name" value="intein_Cterm"/>
    <property type="match status" value="1"/>
</dbReference>
<dbReference type="PROSITE" id="PS50818">
    <property type="entry name" value="INTEIN_C_TER"/>
    <property type="match status" value="1"/>
</dbReference>